<accession>A0A3D9XV66</accession>
<dbReference type="RefSeq" id="WP_116221592.1">
    <property type="nucleotide sequence ID" value="NZ_CP038196.1"/>
</dbReference>
<evidence type="ECO:0000313" key="4">
    <source>
        <dbReference type="Proteomes" id="UP000256941"/>
    </source>
</evidence>
<evidence type="ECO:0000313" key="3">
    <source>
        <dbReference type="EMBL" id="REF73538.1"/>
    </source>
</evidence>
<dbReference type="EMBL" id="QTUJ01000001">
    <property type="protein sequence ID" value="REF73538.1"/>
    <property type="molecule type" value="Genomic_DNA"/>
</dbReference>
<sequence length="368" mass="40748">MTAVPSQPQDRRPGRSTVLDIGREPPLRRRPWMRRRMAVAAVLGGLVLLGWIVATEWLRPAGIGYLLYAAHDRIWLPLWSWLWLRSGYWSLLWFGPVAVLLLLALTEFLGFGTPLRRLQVAALRYGLRHNWTRALIGFQQILGWKRGHEGLLVAVIDSELRQAEAQAKAAIEAGRATDVTMLCRMTIGLAYLRANAPPVQTRCAEQHLLAALLEPDKAAALRSDLRRIWGDETAGNVEAMTMIPDEAIPDAASGLSAPGRAPADLALSTLGVVRRAVLSQPDAASAWFTQWALQRYRPDIPREDLAQAEGMIDFEFWAAVCERAQLARARPVWLAGLLAGVDMDRPLGEVAAIAMARQPLVIGRMNSE</sequence>
<feature type="transmembrane region" description="Helical" evidence="2">
    <location>
        <begin position="88"/>
        <end position="109"/>
    </location>
</feature>
<dbReference type="AlphaFoldDB" id="A0A3D9XV66"/>
<protein>
    <submittedName>
        <fullName evidence="3">Uncharacterized protein</fullName>
    </submittedName>
</protein>
<proteinExistence type="predicted"/>
<name>A0A3D9XV66_PARVE</name>
<feature type="region of interest" description="Disordered" evidence="1">
    <location>
        <begin position="1"/>
        <end position="20"/>
    </location>
</feature>
<keyword evidence="2" id="KW-0812">Transmembrane</keyword>
<comment type="caution">
    <text evidence="3">The sequence shown here is derived from an EMBL/GenBank/DDBJ whole genome shotgun (WGS) entry which is preliminary data.</text>
</comment>
<evidence type="ECO:0000256" key="2">
    <source>
        <dbReference type="SAM" id="Phobius"/>
    </source>
</evidence>
<organism evidence="3 4">
    <name type="scientific">Paracoccus versutus</name>
    <name type="common">Thiobacillus versutus</name>
    <dbReference type="NCBI Taxonomy" id="34007"/>
    <lineage>
        <taxon>Bacteria</taxon>
        <taxon>Pseudomonadati</taxon>
        <taxon>Pseudomonadota</taxon>
        <taxon>Alphaproteobacteria</taxon>
        <taxon>Rhodobacterales</taxon>
        <taxon>Paracoccaceae</taxon>
        <taxon>Paracoccus</taxon>
    </lineage>
</organism>
<keyword evidence="2" id="KW-0472">Membrane</keyword>
<keyword evidence="2" id="KW-1133">Transmembrane helix</keyword>
<gene>
    <name evidence="3" type="ORF">BDD41_2103</name>
</gene>
<reference evidence="3 4" key="1">
    <citation type="submission" date="2018-08" db="EMBL/GenBank/DDBJ databases">
        <title>Genomic Encyclopedia of Archaeal and Bacterial Type Strains, Phase II (KMG-II): from individual species to whole genera.</title>
        <authorList>
            <person name="Goeker M."/>
        </authorList>
    </citation>
    <scope>NUCLEOTIDE SEQUENCE [LARGE SCALE GENOMIC DNA]</scope>
    <source>
        <strain evidence="3 4">DSM 17099</strain>
    </source>
</reference>
<evidence type="ECO:0000256" key="1">
    <source>
        <dbReference type="SAM" id="MobiDB-lite"/>
    </source>
</evidence>
<feature type="transmembrane region" description="Helical" evidence="2">
    <location>
        <begin position="37"/>
        <end position="58"/>
    </location>
</feature>
<dbReference type="Proteomes" id="UP000256941">
    <property type="component" value="Unassembled WGS sequence"/>
</dbReference>